<keyword evidence="3" id="KW-0408">Iron</keyword>
<keyword evidence="2" id="KW-0479">Metal-binding</keyword>
<dbReference type="SMART" id="SM00704">
    <property type="entry name" value="ZnF_CDGSH"/>
    <property type="match status" value="1"/>
</dbReference>
<dbReference type="Proteomes" id="UP001285921">
    <property type="component" value="Unassembled WGS sequence"/>
</dbReference>
<evidence type="ECO:0000313" key="7">
    <source>
        <dbReference type="Proteomes" id="UP001285921"/>
    </source>
</evidence>
<proteinExistence type="predicted"/>
<dbReference type="InterPro" id="IPR042216">
    <property type="entry name" value="MitoNEET_CISD"/>
</dbReference>
<keyword evidence="1" id="KW-0001">2Fe-2S</keyword>
<name>A0ABQ6NT81_9BACL</name>
<evidence type="ECO:0000256" key="1">
    <source>
        <dbReference type="ARBA" id="ARBA00022714"/>
    </source>
</evidence>
<evidence type="ECO:0000256" key="3">
    <source>
        <dbReference type="ARBA" id="ARBA00023004"/>
    </source>
</evidence>
<dbReference type="InterPro" id="IPR018967">
    <property type="entry name" value="FeS-contain_CDGSH-typ"/>
</dbReference>
<feature type="domain" description="Iron-binding zinc finger CDGSH type" evidence="5">
    <location>
        <begin position="23"/>
        <end position="62"/>
    </location>
</feature>
<evidence type="ECO:0000256" key="4">
    <source>
        <dbReference type="ARBA" id="ARBA00023014"/>
    </source>
</evidence>
<reference evidence="6 7" key="1">
    <citation type="submission" date="2023-05" db="EMBL/GenBank/DDBJ databases">
        <title>Draft genome of Paenibacillus sp. CCS26.</title>
        <authorList>
            <person name="Akita H."/>
            <person name="Shinto Y."/>
            <person name="Kimura Z."/>
        </authorList>
    </citation>
    <scope>NUCLEOTIDE SEQUENCE [LARGE SCALE GENOMIC DNA]</scope>
    <source>
        <strain evidence="6 7">CCS26</strain>
    </source>
</reference>
<protein>
    <recommendedName>
        <fullName evidence="5">Iron-binding zinc finger CDGSH type domain-containing protein</fullName>
    </recommendedName>
</protein>
<gene>
    <name evidence="6" type="ORF">PghCCS26_43040</name>
</gene>
<comment type="caution">
    <text evidence="6">The sequence shown here is derived from an EMBL/GenBank/DDBJ whole genome shotgun (WGS) entry which is preliminary data.</text>
</comment>
<dbReference type="Gene3D" id="3.40.5.90">
    <property type="entry name" value="CDGSH iron-sulfur domain, mitoNEET-type"/>
    <property type="match status" value="1"/>
</dbReference>
<keyword evidence="7" id="KW-1185">Reference proteome</keyword>
<dbReference type="Pfam" id="PF09360">
    <property type="entry name" value="zf-CDGSH"/>
    <property type="match status" value="1"/>
</dbReference>
<sequence length="66" mass="7316">MILSDVTIKVNDNGPLRITGKVEMVDALGNRYETKESFILCRCGLSSQKPFCDLTHKGQFVSSPRA</sequence>
<organism evidence="6 7">
    <name type="scientific">Paenibacillus glycanilyticus</name>
    <dbReference type="NCBI Taxonomy" id="126569"/>
    <lineage>
        <taxon>Bacteria</taxon>
        <taxon>Bacillati</taxon>
        <taxon>Bacillota</taxon>
        <taxon>Bacilli</taxon>
        <taxon>Bacillales</taxon>
        <taxon>Paenibacillaceae</taxon>
        <taxon>Paenibacillus</taxon>
    </lineage>
</organism>
<dbReference type="EMBL" id="BTCL01000017">
    <property type="protein sequence ID" value="GMK47174.1"/>
    <property type="molecule type" value="Genomic_DNA"/>
</dbReference>
<keyword evidence="4" id="KW-0411">Iron-sulfur</keyword>
<evidence type="ECO:0000256" key="2">
    <source>
        <dbReference type="ARBA" id="ARBA00022723"/>
    </source>
</evidence>
<accession>A0ABQ6NT81</accession>
<evidence type="ECO:0000313" key="6">
    <source>
        <dbReference type="EMBL" id="GMK47174.1"/>
    </source>
</evidence>
<evidence type="ECO:0000259" key="5">
    <source>
        <dbReference type="SMART" id="SM00704"/>
    </source>
</evidence>